<dbReference type="eggNOG" id="COG1213">
    <property type="taxonomic scope" value="Bacteria"/>
</dbReference>
<evidence type="ECO:0000313" key="5">
    <source>
        <dbReference type="EMBL" id="EHO42571.1"/>
    </source>
</evidence>
<reference evidence="4 7" key="2">
    <citation type="submission" date="2016-11" db="EMBL/GenBank/DDBJ databases">
        <title>Genomic analysis of Caldithrix abyssi and proposal of a novel bacterial phylum Caldithrichaeota.</title>
        <authorList>
            <person name="Kublanov I."/>
            <person name="Sigalova O."/>
            <person name="Gavrilov S."/>
            <person name="Lebedinsky A."/>
            <person name="Ivanova N."/>
            <person name="Daum C."/>
            <person name="Reddy T."/>
            <person name="Klenk H.P."/>
            <person name="Goker M."/>
            <person name="Reva O."/>
            <person name="Miroshnichenko M."/>
            <person name="Kyprides N."/>
            <person name="Woyke T."/>
            <person name="Gelfand M."/>
        </authorList>
    </citation>
    <scope>NUCLEOTIDE SEQUENCE [LARGE SCALE GENOMIC DNA]</scope>
    <source>
        <strain evidence="4 7">LF13</strain>
    </source>
</reference>
<dbReference type="AlphaFoldDB" id="H1XSM3"/>
<dbReference type="EMBL" id="CP018099">
    <property type="protein sequence ID" value="APF18581.1"/>
    <property type="molecule type" value="Genomic_DNA"/>
</dbReference>
<reference evidence="5 6" key="1">
    <citation type="submission" date="2011-09" db="EMBL/GenBank/DDBJ databases">
        <title>The permanent draft genome of Caldithrix abyssi DSM 13497.</title>
        <authorList>
            <consortium name="US DOE Joint Genome Institute (JGI-PGF)"/>
            <person name="Lucas S."/>
            <person name="Han J."/>
            <person name="Lapidus A."/>
            <person name="Bruce D."/>
            <person name="Goodwin L."/>
            <person name="Pitluck S."/>
            <person name="Peters L."/>
            <person name="Kyrpides N."/>
            <person name="Mavromatis K."/>
            <person name="Ivanova N."/>
            <person name="Mikhailova N."/>
            <person name="Chertkov O."/>
            <person name="Detter J.C."/>
            <person name="Tapia R."/>
            <person name="Han C."/>
            <person name="Land M."/>
            <person name="Hauser L."/>
            <person name="Markowitz V."/>
            <person name="Cheng J.-F."/>
            <person name="Hugenholtz P."/>
            <person name="Woyke T."/>
            <person name="Wu D."/>
            <person name="Spring S."/>
            <person name="Brambilla E."/>
            <person name="Klenk H.-P."/>
            <person name="Eisen J.A."/>
        </authorList>
    </citation>
    <scope>NUCLEOTIDE SEQUENCE [LARGE SCALE GENOMIC DNA]</scope>
    <source>
        <strain evidence="5 6">DSM 13497</strain>
    </source>
</reference>
<dbReference type="InterPro" id="IPR050065">
    <property type="entry name" value="GlmU-like"/>
</dbReference>
<dbReference type="InterPro" id="IPR029044">
    <property type="entry name" value="Nucleotide-diphossugar_trans"/>
</dbReference>
<protein>
    <submittedName>
        <fullName evidence="4">1L-myo-inositol 1-phosphate cytidylyltransferase/CDP-L-myo-inositol myo-inositolphosphotransferase</fullName>
    </submittedName>
    <submittedName>
        <fullName evidence="5">4-diphosphocytidyl-2C-methyl-D-erythritolsynthas e</fullName>
    </submittedName>
</protein>
<dbReference type="PANTHER" id="PTHR43584:SF8">
    <property type="entry name" value="N-ACETYLMURAMATE ALPHA-1-PHOSPHATE URIDYLYLTRANSFERASE"/>
    <property type="match status" value="1"/>
</dbReference>
<dbReference type="KEGG" id="caby:Cabys_1832"/>
<dbReference type="EMBL" id="CM001402">
    <property type="protein sequence ID" value="EHO42571.1"/>
    <property type="molecule type" value="Genomic_DNA"/>
</dbReference>
<gene>
    <name evidence="4" type="ORF">Cabys_1832</name>
    <name evidence="5" type="ORF">Calab_2964</name>
</gene>
<proteinExistence type="predicted"/>
<organism evidence="5 6">
    <name type="scientific">Caldithrix abyssi DSM 13497</name>
    <dbReference type="NCBI Taxonomy" id="880073"/>
    <lineage>
        <taxon>Bacteria</taxon>
        <taxon>Pseudomonadati</taxon>
        <taxon>Calditrichota</taxon>
        <taxon>Calditrichia</taxon>
        <taxon>Calditrichales</taxon>
        <taxon>Calditrichaceae</taxon>
        <taxon>Caldithrix</taxon>
    </lineage>
</organism>
<dbReference type="Gene3D" id="3.90.550.10">
    <property type="entry name" value="Spore Coat Polysaccharide Biosynthesis Protein SpsA, Chain A"/>
    <property type="match status" value="1"/>
</dbReference>
<evidence type="ECO:0000259" key="3">
    <source>
        <dbReference type="Pfam" id="PF12804"/>
    </source>
</evidence>
<dbReference type="OrthoDB" id="9803871at2"/>
<keyword evidence="6" id="KW-1185">Reference proteome</keyword>
<dbReference type="Pfam" id="PF12804">
    <property type="entry name" value="NTP_transf_3"/>
    <property type="match status" value="1"/>
</dbReference>
<dbReference type="HOGENOM" id="CLU_029499_5_0_0"/>
<evidence type="ECO:0000313" key="7">
    <source>
        <dbReference type="Proteomes" id="UP000183868"/>
    </source>
</evidence>
<keyword evidence="1 4" id="KW-0808">Transferase</keyword>
<dbReference type="Proteomes" id="UP000004671">
    <property type="component" value="Chromosome"/>
</dbReference>
<name>H1XSM3_CALAY</name>
<keyword evidence="2 4" id="KW-0548">Nucleotidyltransferase</keyword>
<dbReference type="Proteomes" id="UP000183868">
    <property type="component" value="Chromosome"/>
</dbReference>
<dbReference type="InterPro" id="IPR025877">
    <property type="entry name" value="MobA-like_NTP_Trfase"/>
</dbReference>
<evidence type="ECO:0000256" key="2">
    <source>
        <dbReference type="ARBA" id="ARBA00022695"/>
    </source>
</evidence>
<feature type="domain" description="MobA-like NTP transferase" evidence="3">
    <location>
        <begin position="3"/>
        <end position="120"/>
    </location>
</feature>
<dbReference type="RefSeq" id="WP_006929928.1">
    <property type="nucleotide sequence ID" value="NZ_CM001402.1"/>
</dbReference>
<evidence type="ECO:0000313" key="6">
    <source>
        <dbReference type="Proteomes" id="UP000004671"/>
    </source>
</evidence>
<dbReference type="PANTHER" id="PTHR43584">
    <property type="entry name" value="NUCLEOTIDYL TRANSFERASE"/>
    <property type="match status" value="1"/>
</dbReference>
<sequence>MKAVIVAAGRGSRLMNHKPKTLTEIGGKTIFQYILKNLTAAGVRQFVVVVGYQAPILQDFLVQHDYFGLDIQTVYNDEWQRGNGISVLKSESLVGNQPFILSMSDHIVSPAALQRIIEAEDSRNLLLVDPDVERIFDIDDATKVQLKNEVILDIGKELDAYNGIDCGIFRLKPDFYQAMRQQLQEGKESISAAIQKLINNNDMAAVFMQNDEWWIDIDTPESLAYAQKRIRDLTYQELSI</sequence>
<dbReference type="GO" id="GO:0016779">
    <property type="term" value="F:nucleotidyltransferase activity"/>
    <property type="evidence" value="ECO:0007669"/>
    <property type="project" value="UniProtKB-KW"/>
</dbReference>
<evidence type="ECO:0000313" key="4">
    <source>
        <dbReference type="EMBL" id="APF18581.1"/>
    </source>
</evidence>
<accession>H1XSM3</accession>
<dbReference type="STRING" id="880073.Cabys_1832"/>
<dbReference type="SUPFAM" id="SSF53448">
    <property type="entry name" value="Nucleotide-diphospho-sugar transferases"/>
    <property type="match status" value="1"/>
</dbReference>
<evidence type="ECO:0000256" key="1">
    <source>
        <dbReference type="ARBA" id="ARBA00022679"/>
    </source>
</evidence>
<dbReference type="PaxDb" id="880073-Calab_2964"/>